<dbReference type="InterPro" id="IPR011659">
    <property type="entry name" value="WD40"/>
</dbReference>
<dbReference type="Pfam" id="PF07676">
    <property type="entry name" value="PD40"/>
    <property type="match status" value="1"/>
</dbReference>
<sequence>MSMKGTVWNESRLYNDPVTLRKVRQITTKGLVNTIPSYHTGQAFTEDGEYVIFVSIREGKSALYKAHLPTGDITCLIEPIDGMGSLEELRQFGNGKGIPIGPVIAPKSRWAYYLVGRQIRAVHIDTLEEAIILEGMDEKYFIESMAVSPDEKTLAYLVLVLHPDEHEGQSYQIFVKAIDGSGGKPEVLIAEEGLKAGHLMYNPVDPDLLMYCRDKGPSPSHKVGESGRVWIYKISEQSLLEVKTKEKQNFQTHNAWTWDGKGIVYHGVINDVGWKNNTTEGGWYIGLAGLDGNPIREYSFKDAKYYGHVSAMKGKNAAIIDGNILDGLLMWVYFDQEDPRIEIVAQHGTNFTTMTGQYSHPHAISDPSGRWIVYNSAPSVIFSGARSDIYSVEV</sequence>
<dbReference type="SUPFAM" id="SSF82171">
    <property type="entry name" value="DPP6 N-terminal domain-like"/>
    <property type="match status" value="1"/>
</dbReference>
<accession>A0ABX1YEV5</accession>
<keyword evidence="2" id="KW-1185">Reference proteome</keyword>
<comment type="caution">
    <text evidence="1">The sequence shown here is derived from an EMBL/GenBank/DDBJ whole genome shotgun (WGS) entry which is preliminary data.</text>
</comment>
<name>A0ABX1YEV5_9BACL</name>
<dbReference type="InterPro" id="IPR015943">
    <property type="entry name" value="WD40/YVTN_repeat-like_dom_sf"/>
</dbReference>
<proteinExistence type="predicted"/>
<protein>
    <recommendedName>
        <fullName evidence="3">Oligogalacturonate lyase domain-containing protein</fullName>
    </recommendedName>
</protein>
<dbReference type="EMBL" id="WHOB01000021">
    <property type="protein sequence ID" value="NOU79019.1"/>
    <property type="molecule type" value="Genomic_DNA"/>
</dbReference>
<gene>
    <name evidence="1" type="ORF">GC101_09000</name>
</gene>
<dbReference type="Proteomes" id="UP000596857">
    <property type="component" value="Unassembled WGS sequence"/>
</dbReference>
<dbReference type="Gene3D" id="2.130.10.10">
    <property type="entry name" value="YVTN repeat-like/Quinoprotein amine dehydrogenase"/>
    <property type="match status" value="1"/>
</dbReference>
<organism evidence="1 2">
    <name type="scientific">Paenibacillus phytohabitans</name>
    <dbReference type="NCBI Taxonomy" id="2654978"/>
    <lineage>
        <taxon>Bacteria</taxon>
        <taxon>Bacillati</taxon>
        <taxon>Bacillota</taxon>
        <taxon>Bacilli</taxon>
        <taxon>Bacillales</taxon>
        <taxon>Paenibacillaceae</taxon>
        <taxon>Paenibacillus</taxon>
    </lineage>
</organism>
<reference evidence="1 2" key="1">
    <citation type="submission" date="2019-10" db="EMBL/GenBank/DDBJ databases">
        <title>Description of Paenibacillus terricola sp. nov.</title>
        <authorList>
            <person name="Carlier A."/>
            <person name="Qi S."/>
        </authorList>
    </citation>
    <scope>NUCLEOTIDE SEQUENCE [LARGE SCALE GENOMIC DNA]</scope>
    <source>
        <strain evidence="1 2">LMG 31459</strain>
    </source>
</reference>
<evidence type="ECO:0000313" key="2">
    <source>
        <dbReference type="Proteomes" id="UP000596857"/>
    </source>
</evidence>
<evidence type="ECO:0000313" key="1">
    <source>
        <dbReference type="EMBL" id="NOU79019.1"/>
    </source>
</evidence>
<evidence type="ECO:0008006" key="3">
    <source>
        <dbReference type="Google" id="ProtNLM"/>
    </source>
</evidence>